<dbReference type="EMBL" id="FP929052">
    <property type="protein sequence ID" value="CBL17793.1"/>
    <property type="molecule type" value="Genomic_DNA"/>
</dbReference>
<dbReference type="Proteomes" id="UP000007054">
    <property type="component" value="Chromosome"/>
</dbReference>
<sequence>MAEYISKHEPIEEIQRIYCTGCNSYNGAMCRSCEHQDDMYIIEDTKAADVQPVKHGRWITWDDSGFTKCSCCNSEYYISDLQVVGDSEGFVGFCPNCGARMDGEAQC</sequence>
<reference evidence="1" key="1">
    <citation type="submission" date="2010-03" db="EMBL/GenBank/DDBJ databases">
        <title>The genome sequence of Ruminococcus sp. 18P13.</title>
        <authorList>
            <consortium name="metaHIT consortium -- http://www.metahit.eu/"/>
            <person name="Pajon A."/>
            <person name="Turner K."/>
            <person name="Parkhill J."/>
            <person name="Bernalier A."/>
        </authorList>
    </citation>
    <scope>NUCLEOTIDE SEQUENCE [LARGE SCALE GENOMIC DNA]</scope>
    <source>
        <strain evidence="1">Type strain: 18P13</strain>
    </source>
</reference>
<dbReference type="AlphaFoldDB" id="D4LDU8"/>
<dbReference type="KEGG" id="rch:RUM_17240"/>
<reference evidence="1" key="2">
    <citation type="submission" date="2010-03" db="EMBL/GenBank/DDBJ databases">
        <authorList>
            <person name="Pajon A."/>
        </authorList>
    </citation>
    <scope>NUCLEOTIDE SEQUENCE</scope>
    <source>
        <strain evidence="1">Type strain: 18P13</strain>
    </source>
</reference>
<proteinExistence type="predicted"/>
<evidence type="ECO:0000313" key="1">
    <source>
        <dbReference type="EMBL" id="CBL17793.1"/>
    </source>
</evidence>
<organism evidence="1 2">
    <name type="scientific">Ruminococcus champanellensis (strain DSM 18848 / JCM 17042 / KCTC 15320 / 18P13)</name>
    <dbReference type="NCBI Taxonomy" id="213810"/>
    <lineage>
        <taxon>Bacteria</taxon>
        <taxon>Bacillati</taxon>
        <taxon>Bacillota</taxon>
        <taxon>Clostridia</taxon>
        <taxon>Eubacteriales</taxon>
        <taxon>Oscillospiraceae</taxon>
        <taxon>Ruminococcus</taxon>
    </lineage>
</organism>
<dbReference type="BioCyc" id="RCHA213810:RUM_RS08375-MONOMER"/>
<keyword evidence="2" id="KW-1185">Reference proteome</keyword>
<dbReference type="HOGENOM" id="CLU_2247310_0_0_9"/>
<dbReference type="STRING" id="213810.RUM_17240"/>
<name>D4LDU8_RUMC1</name>
<accession>D4LDU8</accession>
<protein>
    <submittedName>
        <fullName evidence="1">Uncharacterized protein</fullName>
    </submittedName>
</protein>
<gene>
    <name evidence="1" type="ordered locus">RUM_17240</name>
</gene>
<evidence type="ECO:0000313" key="2">
    <source>
        <dbReference type="Proteomes" id="UP000007054"/>
    </source>
</evidence>